<dbReference type="EC" id="1.4.3.16" evidence="4"/>
<dbReference type="InterPro" id="IPR036188">
    <property type="entry name" value="FAD/NAD-bd_sf"/>
</dbReference>
<dbReference type="Gene3D" id="1.20.58.100">
    <property type="entry name" value="Fumarate reductase/succinate dehydrogenase flavoprotein-like, C-terminal domain"/>
    <property type="match status" value="1"/>
</dbReference>
<dbReference type="InterPro" id="IPR037099">
    <property type="entry name" value="Fum_R/Succ_DH_flav-like_C_sf"/>
</dbReference>
<proteinExistence type="inferred from homology"/>
<evidence type="ECO:0000256" key="8">
    <source>
        <dbReference type="ARBA" id="ARBA00023002"/>
    </source>
</evidence>
<dbReference type="SUPFAM" id="SSF56425">
    <property type="entry name" value="Succinate dehydrogenase/fumarate reductase flavoprotein, catalytic domain"/>
    <property type="match status" value="1"/>
</dbReference>
<keyword evidence="6" id="KW-0662">Pyridine nucleotide biosynthesis</keyword>
<dbReference type="PANTHER" id="PTHR42716">
    <property type="entry name" value="L-ASPARTATE OXIDASE"/>
    <property type="match status" value="1"/>
</dbReference>
<evidence type="ECO:0000256" key="7">
    <source>
        <dbReference type="ARBA" id="ARBA00022827"/>
    </source>
</evidence>
<dbReference type="InterPro" id="IPR005288">
    <property type="entry name" value="NadB"/>
</dbReference>
<evidence type="ECO:0000256" key="1">
    <source>
        <dbReference type="ARBA" id="ARBA00001974"/>
    </source>
</evidence>
<comment type="similarity">
    <text evidence="3">Belongs to the FAD-dependent oxidoreductase 2 family. NadB subfamily.</text>
</comment>
<keyword evidence="7" id="KW-0274">FAD</keyword>
<dbReference type="NCBIfam" id="NF005701">
    <property type="entry name" value="PRK07512.1"/>
    <property type="match status" value="1"/>
</dbReference>
<evidence type="ECO:0000256" key="2">
    <source>
        <dbReference type="ARBA" id="ARBA00004950"/>
    </source>
</evidence>
<organism evidence="12 13">
    <name type="scientific">Acidocella aquatica</name>
    <dbReference type="NCBI Taxonomy" id="1922313"/>
    <lineage>
        <taxon>Bacteria</taxon>
        <taxon>Pseudomonadati</taxon>
        <taxon>Pseudomonadota</taxon>
        <taxon>Alphaproteobacteria</taxon>
        <taxon>Acetobacterales</taxon>
        <taxon>Acidocellaceae</taxon>
        <taxon>Acidocella</taxon>
    </lineage>
</organism>
<feature type="domain" description="Fumarate reductase/succinate dehydrogenase flavoprotein-like C-terminal" evidence="11">
    <location>
        <begin position="440"/>
        <end position="476"/>
    </location>
</feature>
<protein>
    <recommendedName>
        <fullName evidence="4">L-aspartate oxidase</fullName>
        <ecNumber evidence="4">1.4.3.16</ecNumber>
    </recommendedName>
</protein>
<evidence type="ECO:0000256" key="4">
    <source>
        <dbReference type="ARBA" id="ARBA00012173"/>
    </source>
</evidence>
<evidence type="ECO:0000313" key="13">
    <source>
        <dbReference type="Proteomes" id="UP001156641"/>
    </source>
</evidence>
<dbReference type="SUPFAM" id="SSF51905">
    <property type="entry name" value="FAD/NAD(P)-binding domain"/>
    <property type="match status" value="1"/>
</dbReference>
<dbReference type="SUPFAM" id="SSF46977">
    <property type="entry name" value="Succinate dehydrogenase/fumarate reductase flavoprotein C-terminal domain"/>
    <property type="match status" value="1"/>
</dbReference>
<dbReference type="InterPro" id="IPR003953">
    <property type="entry name" value="FAD-dep_OxRdtase_2_FAD-bd"/>
</dbReference>
<accession>A0ABQ6A9G8</accession>
<dbReference type="Proteomes" id="UP001156641">
    <property type="component" value="Unassembled WGS sequence"/>
</dbReference>
<evidence type="ECO:0000256" key="9">
    <source>
        <dbReference type="ARBA" id="ARBA00048305"/>
    </source>
</evidence>
<dbReference type="InterPro" id="IPR015939">
    <property type="entry name" value="Fum_Rdtase/Succ_DH_flav-like_C"/>
</dbReference>
<dbReference type="Gene3D" id="3.90.700.10">
    <property type="entry name" value="Succinate dehydrogenase/fumarate reductase flavoprotein, catalytic domain"/>
    <property type="match status" value="1"/>
</dbReference>
<dbReference type="PANTHER" id="PTHR42716:SF2">
    <property type="entry name" value="L-ASPARTATE OXIDASE, CHLOROPLASTIC"/>
    <property type="match status" value="1"/>
</dbReference>
<evidence type="ECO:0000259" key="10">
    <source>
        <dbReference type="Pfam" id="PF00890"/>
    </source>
</evidence>
<keyword evidence="8" id="KW-0560">Oxidoreductase</keyword>
<dbReference type="EMBL" id="BSOS01000098">
    <property type="protein sequence ID" value="GLR68869.1"/>
    <property type="molecule type" value="Genomic_DNA"/>
</dbReference>
<dbReference type="Gene3D" id="3.50.50.60">
    <property type="entry name" value="FAD/NAD(P)-binding domain"/>
    <property type="match status" value="1"/>
</dbReference>
<sequence>MSAPHASPVIIGAGAAGLMAALCLAPRPVVLLCGGALGVETASGWAQGGIAAAVGPDDDFALHTQDTLSAGAGLCDAAVARRIIEAGPWVIEFLTRHGADFGRNADGTLALGLEAAHARRRIVHAKDATGAEVMRVLINAARAAKNITISEHTQAAGLAVHDNRLCAVNAATPAGPLTIPTDCAVIATGGVGGLFAHTTNPLHATGAGLALAARAGANLRDMEFVQFHPTALACGLDPMPLVSEAVRGEGAVFIDNAGARFMQGGDLAARDIVARAVAAKYAEDDSVFLDARTVSPEKFPGIFSTCRAQGIDPATQPIPVRPAAHYHMGGIAVNADCESSVAGLFACGEAAATGLHGANRLASNSLLEAMVTGRIAAQAISGRTIHTSKATPALLQIPEASPLVREICSQYLGIYRNARGLQSAIAQLRPLAAHSGPALVALLMALSALRRRESRGAHTRTDFPGTDAAQAISSTINLSDLTATGLAA</sequence>
<dbReference type="Pfam" id="PF00890">
    <property type="entry name" value="FAD_binding_2"/>
    <property type="match status" value="1"/>
</dbReference>
<comment type="pathway">
    <text evidence="2">Cofactor biosynthesis; NAD(+) biosynthesis; iminoaspartate from L-aspartate (oxidase route): step 1/1.</text>
</comment>
<keyword evidence="13" id="KW-1185">Reference proteome</keyword>
<keyword evidence="5" id="KW-0285">Flavoprotein</keyword>
<comment type="cofactor">
    <cofactor evidence="1">
        <name>FAD</name>
        <dbReference type="ChEBI" id="CHEBI:57692"/>
    </cofactor>
</comment>
<gene>
    <name evidence="12" type="ORF">GCM10010909_35510</name>
</gene>
<evidence type="ECO:0000256" key="3">
    <source>
        <dbReference type="ARBA" id="ARBA00008562"/>
    </source>
</evidence>
<comment type="caution">
    <text evidence="12">The sequence shown here is derived from an EMBL/GenBank/DDBJ whole genome shotgun (WGS) entry which is preliminary data.</text>
</comment>
<comment type="catalytic activity">
    <reaction evidence="9">
        <text>L-aspartate + O2 = iminosuccinate + H2O2</text>
        <dbReference type="Rhea" id="RHEA:25876"/>
        <dbReference type="ChEBI" id="CHEBI:15379"/>
        <dbReference type="ChEBI" id="CHEBI:16240"/>
        <dbReference type="ChEBI" id="CHEBI:29991"/>
        <dbReference type="ChEBI" id="CHEBI:77875"/>
        <dbReference type="EC" id="1.4.3.16"/>
    </reaction>
    <physiologicalReaction direction="left-to-right" evidence="9">
        <dbReference type="Rhea" id="RHEA:25877"/>
    </physiologicalReaction>
</comment>
<evidence type="ECO:0000259" key="11">
    <source>
        <dbReference type="Pfam" id="PF02910"/>
    </source>
</evidence>
<reference evidence="13" key="1">
    <citation type="journal article" date="2019" name="Int. J. Syst. Evol. Microbiol.">
        <title>The Global Catalogue of Microorganisms (GCM) 10K type strain sequencing project: providing services to taxonomists for standard genome sequencing and annotation.</title>
        <authorList>
            <consortium name="The Broad Institute Genomics Platform"/>
            <consortium name="The Broad Institute Genome Sequencing Center for Infectious Disease"/>
            <person name="Wu L."/>
            <person name="Ma J."/>
        </authorList>
    </citation>
    <scope>NUCLEOTIDE SEQUENCE [LARGE SCALE GENOMIC DNA]</scope>
    <source>
        <strain evidence="13">NBRC 112502</strain>
    </source>
</reference>
<name>A0ABQ6A9G8_9PROT</name>
<evidence type="ECO:0000313" key="12">
    <source>
        <dbReference type="EMBL" id="GLR68869.1"/>
    </source>
</evidence>
<dbReference type="PRINTS" id="PR00368">
    <property type="entry name" value="FADPNR"/>
</dbReference>
<evidence type="ECO:0000256" key="5">
    <source>
        <dbReference type="ARBA" id="ARBA00022630"/>
    </source>
</evidence>
<feature type="domain" description="FAD-dependent oxidoreductase 2 FAD-binding" evidence="10">
    <location>
        <begin position="9"/>
        <end position="366"/>
    </location>
</feature>
<dbReference type="Pfam" id="PF02910">
    <property type="entry name" value="Succ_DH_flav_C"/>
    <property type="match status" value="1"/>
</dbReference>
<dbReference type="InterPro" id="IPR027477">
    <property type="entry name" value="Succ_DH/fumarate_Rdtase_cat_sf"/>
</dbReference>
<dbReference type="RefSeq" id="WP_284259730.1">
    <property type="nucleotide sequence ID" value="NZ_BSOS01000098.1"/>
</dbReference>
<evidence type="ECO:0000256" key="6">
    <source>
        <dbReference type="ARBA" id="ARBA00022642"/>
    </source>
</evidence>